<dbReference type="GO" id="GO:0070063">
    <property type="term" value="F:RNA polymerase binding"/>
    <property type="evidence" value="ECO:0007669"/>
    <property type="project" value="InterPro"/>
</dbReference>
<sequence>MNKARVLEQLIAALQHDLNALQTAVKVAHESATHGESAAENKYDTRGLEAAYLAHGQAMRAMEIETALLSFDGIPPKSLTTHSREVGIHSFMQLEDQAATTRWLWLGADAGGLKFSFDSYDAMVVTPSSPLGAALMGRAQGDVIELRVADNLMEYEIIALY</sequence>
<evidence type="ECO:0000259" key="1">
    <source>
        <dbReference type="Pfam" id="PF01272"/>
    </source>
</evidence>
<dbReference type="GO" id="GO:0003746">
    <property type="term" value="F:translation elongation factor activity"/>
    <property type="evidence" value="ECO:0007669"/>
    <property type="project" value="UniProtKB-KW"/>
</dbReference>
<keyword evidence="2" id="KW-0648">Protein biosynthesis</keyword>
<dbReference type="SUPFAM" id="SSF54534">
    <property type="entry name" value="FKBP-like"/>
    <property type="match status" value="1"/>
</dbReference>
<proteinExistence type="predicted"/>
<dbReference type="InterPro" id="IPR001437">
    <property type="entry name" value="Tscrpt_elong_fac_GreA/B_C"/>
</dbReference>
<protein>
    <submittedName>
        <fullName evidence="2">Transcription elongation factor</fullName>
    </submittedName>
</protein>
<dbReference type="Gene3D" id="3.10.50.30">
    <property type="entry name" value="Transcription elongation factor, GreA/GreB, C-terminal domain"/>
    <property type="match status" value="1"/>
</dbReference>
<keyword evidence="2" id="KW-0251">Elongation factor</keyword>
<name>A0A3B1A608_9ZZZZ</name>
<dbReference type="Pfam" id="PF01272">
    <property type="entry name" value="GreA_GreB"/>
    <property type="match status" value="1"/>
</dbReference>
<accession>A0A3B1A608</accession>
<dbReference type="InterPro" id="IPR023459">
    <property type="entry name" value="Tscrpt_elong_fac_GreA/B_fam"/>
</dbReference>
<feature type="domain" description="Transcription elongation factor GreA/GreB C-terminal" evidence="1">
    <location>
        <begin position="121"/>
        <end position="159"/>
    </location>
</feature>
<dbReference type="AlphaFoldDB" id="A0A3B1A608"/>
<dbReference type="GO" id="GO:0032784">
    <property type="term" value="P:regulation of DNA-templated transcription elongation"/>
    <property type="evidence" value="ECO:0007669"/>
    <property type="project" value="InterPro"/>
</dbReference>
<dbReference type="PIRSF" id="PIRSF006092">
    <property type="entry name" value="GreA_GreB"/>
    <property type="match status" value="1"/>
</dbReference>
<reference evidence="2" key="1">
    <citation type="submission" date="2018-06" db="EMBL/GenBank/DDBJ databases">
        <authorList>
            <person name="Zhirakovskaya E."/>
        </authorList>
    </citation>
    <scope>NUCLEOTIDE SEQUENCE</scope>
</reference>
<gene>
    <name evidence="2" type="ORF">MNBD_GAMMA17-250</name>
</gene>
<organism evidence="2">
    <name type="scientific">hydrothermal vent metagenome</name>
    <dbReference type="NCBI Taxonomy" id="652676"/>
    <lineage>
        <taxon>unclassified sequences</taxon>
        <taxon>metagenomes</taxon>
        <taxon>ecological metagenomes</taxon>
    </lineage>
</organism>
<dbReference type="EMBL" id="UOFQ01000123">
    <property type="protein sequence ID" value="VAW89174.1"/>
    <property type="molecule type" value="Genomic_DNA"/>
</dbReference>
<dbReference type="GO" id="GO:0003677">
    <property type="term" value="F:DNA binding"/>
    <property type="evidence" value="ECO:0007669"/>
    <property type="project" value="InterPro"/>
</dbReference>
<dbReference type="InterPro" id="IPR036953">
    <property type="entry name" value="GreA/GreB_C_sf"/>
</dbReference>
<evidence type="ECO:0000313" key="2">
    <source>
        <dbReference type="EMBL" id="VAW89174.1"/>
    </source>
</evidence>